<keyword evidence="1" id="KW-0812">Transmembrane</keyword>
<feature type="transmembrane region" description="Helical" evidence="1">
    <location>
        <begin position="12"/>
        <end position="34"/>
    </location>
</feature>
<reference evidence="2 3" key="1">
    <citation type="submission" date="2022-07" db="EMBL/GenBank/DDBJ databases">
        <title>Two temperate virus in Haloterrigena jeotgali A29.</title>
        <authorList>
            <person name="Deng X."/>
        </authorList>
    </citation>
    <scope>NUCLEOTIDE SEQUENCE [LARGE SCALE GENOMIC DNA]</scope>
    <source>
        <strain evidence="2 3">A29</strain>
    </source>
</reference>
<organism evidence="2 3">
    <name type="scientific">Natrinema thermotolerans</name>
    <dbReference type="NCBI Taxonomy" id="121872"/>
    <lineage>
        <taxon>Archaea</taxon>
        <taxon>Methanobacteriati</taxon>
        <taxon>Methanobacteriota</taxon>
        <taxon>Stenosarchaea group</taxon>
        <taxon>Halobacteria</taxon>
        <taxon>Halobacteriales</taxon>
        <taxon>Natrialbaceae</taxon>
        <taxon>Natrinema</taxon>
    </lineage>
</organism>
<protein>
    <submittedName>
        <fullName evidence="2">Uncharacterized protein</fullName>
    </submittedName>
</protein>
<dbReference type="RefSeq" id="WP_049966400.1">
    <property type="nucleotide sequence ID" value="NZ_CP101873.1"/>
</dbReference>
<dbReference type="Proteomes" id="UP001224926">
    <property type="component" value="Chromosome"/>
</dbReference>
<evidence type="ECO:0000256" key="1">
    <source>
        <dbReference type="SAM" id="Phobius"/>
    </source>
</evidence>
<sequence length="69" mass="7485">MTLDTHVDLVSEYRALSVAVLAVLGLVFNIGTTVTTAGDAVLFLTVSVVVGYPLCTVFSLFSSRFWRDE</sequence>
<evidence type="ECO:0000313" key="2">
    <source>
        <dbReference type="EMBL" id="WMT07064.1"/>
    </source>
</evidence>
<name>A0AAF0PAS2_9EURY</name>
<dbReference type="GeneID" id="84215665"/>
<keyword evidence="3" id="KW-1185">Reference proteome</keyword>
<evidence type="ECO:0000313" key="3">
    <source>
        <dbReference type="Proteomes" id="UP001224926"/>
    </source>
</evidence>
<dbReference type="GeneID" id="39864148"/>
<feature type="transmembrane region" description="Helical" evidence="1">
    <location>
        <begin position="40"/>
        <end position="61"/>
    </location>
</feature>
<accession>A0AAF0PAS2</accession>
<keyword evidence="1" id="KW-0472">Membrane</keyword>
<keyword evidence="1" id="KW-1133">Transmembrane helix</keyword>
<gene>
    <name evidence="2" type="ORF">NP511_16950</name>
</gene>
<dbReference type="EMBL" id="CP101873">
    <property type="protein sequence ID" value="WMT07064.1"/>
    <property type="molecule type" value="Genomic_DNA"/>
</dbReference>
<proteinExistence type="predicted"/>
<dbReference type="AlphaFoldDB" id="A0AAF0PAS2"/>